<feature type="transmembrane region" description="Helical" evidence="8">
    <location>
        <begin position="330"/>
        <end position="351"/>
    </location>
</feature>
<comment type="similarity">
    <text evidence="2">Belongs to the metaxin family.</text>
</comment>
<evidence type="ECO:0008006" key="13">
    <source>
        <dbReference type="Google" id="ProtNLM"/>
    </source>
</evidence>
<evidence type="ECO:0000256" key="7">
    <source>
        <dbReference type="ARBA" id="ARBA00023136"/>
    </source>
</evidence>
<evidence type="ECO:0000256" key="4">
    <source>
        <dbReference type="ARBA" id="ARBA00022787"/>
    </source>
</evidence>
<dbReference type="Proteomes" id="UP001370758">
    <property type="component" value="Unassembled WGS sequence"/>
</dbReference>
<evidence type="ECO:0000256" key="3">
    <source>
        <dbReference type="ARBA" id="ARBA00022448"/>
    </source>
</evidence>
<keyword evidence="4" id="KW-1000">Mitochondrion outer membrane</keyword>
<dbReference type="GO" id="GO:0015031">
    <property type="term" value="P:protein transport"/>
    <property type="evidence" value="ECO:0007669"/>
    <property type="project" value="UniProtKB-KW"/>
</dbReference>
<feature type="domain" description="Metaxin glutathione S-transferase" evidence="10">
    <location>
        <begin position="212"/>
        <end position="273"/>
    </location>
</feature>
<protein>
    <recommendedName>
        <fullName evidence="13">Mitochondrial outer membrane transport complex Sam37/metaxin N-terminal domain-containing protein</fullName>
    </recommendedName>
</protein>
<sequence>MSPIELHVWNRAFGLPSLDPECLAAIAFLSSAIPQDLWVLVESNNVTISPNGSLPALKDGSEWIGGFDAIVSYIYSKSSGGSDIDRNLSDLQKAQALAYRSFIRKTCLPIVSLSLYVTSKNWVNVTRPLYSTFLQFPIQYEIPHTHHAQAVTLTAHLTSLIRDIAAEESRPLQPVSTAFSGITTSADTSKPQEKKEKITTRVRLRNLLADFLDPIQERLGNNDYFFGGTSPTTIDCLLVGYISLLLYPELPSAWAKEILQQEFPGIVAYINRLKPTCLPPGIAYGLPDESDKLTLLNWTKRSFENSPQTWGFLSDSIPLNREGYETRSTAFWVAVQGVVGLAAAIGSVLAFKALTTEGKVDVELKREVAGEGVYSTVVRGDVGDVAETSGAASEGSEGGRLPIFRAEDMLGL</sequence>
<keyword evidence="6" id="KW-0496">Mitochondrion</keyword>
<dbReference type="Pfam" id="PF17171">
    <property type="entry name" value="GST_C_6"/>
    <property type="match status" value="1"/>
</dbReference>
<dbReference type="SUPFAM" id="SSF47616">
    <property type="entry name" value="GST C-terminal domain-like"/>
    <property type="match status" value="1"/>
</dbReference>
<name>A0AAV9W5P4_9PEZI</name>
<keyword evidence="5" id="KW-0653">Protein transport</keyword>
<dbReference type="Pfam" id="PF10568">
    <property type="entry name" value="Tom37"/>
    <property type="match status" value="1"/>
</dbReference>
<keyword evidence="8" id="KW-1133">Transmembrane helix</keyword>
<organism evidence="11 12">
    <name type="scientific">Arthrobotrys musiformis</name>
    <dbReference type="NCBI Taxonomy" id="47236"/>
    <lineage>
        <taxon>Eukaryota</taxon>
        <taxon>Fungi</taxon>
        <taxon>Dikarya</taxon>
        <taxon>Ascomycota</taxon>
        <taxon>Pezizomycotina</taxon>
        <taxon>Orbiliomycetes</taxon>
        <taxon>Orbiliales</taxon>
        <taxon>Orbiliaceae</taxon>
        <taxon>Arthrobotrys</taxon>
    </lineage>
</organism>
<comment type="subcellular location">
    <subcellularLocation>
        <location evidence="1">Mitochondrion outer membrane</location>
    </subcellularLocation>
</comment>
<dbReference type="AlphaFoldDB" id="A0AAV9W5P4"/>
<evidence type="ECO:0000256" key="8">
    <source>
        <dbReference type="SAM" id="Phobius"/>
    </source>
</evidence>
<dbReference type="EMBL" id="JAVHJL010000005">
    <property type="protein sequence ID" value="KAK6502902.1"/>
    <property type="molecule type" value="Genomic_DNA"/>
</dbReference>
<keyword evidence="7 8" id="KW-0472">Membrane</keyword>
<dbReference type="GO" id="GO:0007005">
    <property type="term" value="P:mitochondrion organization"/>
    <property type="evidence" value="ECO:0007669"/>
    <property type="project" value="TreeGrafter"/>
</dbReference>
<evidence type="ECO:0000256" key="5">
    <source>
        <dbReference type="ARBA" id="ARBA00022927"/>
    </source>
</evidence>
<keyword evidence="12" id="KW-1185">Reference proteome</keyword>
<reference evidence="11 12" key="1">
    <citation type="submission" date="2023-08" db="EMBL/GenBank/DDBJ databases">
        <authorList>
            <person name="Palmer J.M."/>
        </authorList>
    </citation>
    <scope>NUCLEOTIDE SEQUENCE [LARGE SCALE GENOMIC DNA]</scope>
    <source>
        <strain evidence="11 12">TWF481</strain>
    </source>
</reference>
<proteinExistence type="inferred from homology"/>
<dbReference type="InterPro" id="IPR050931">
    <property type="entry name" value="Mito_Protein_Transport_Metaxin"/>
</dbReference>
<evidence type="ECO:0000313" key="12">
    <source>
        <dbReference type="Proteomes" id="UP001370758"/>
    </source>
</evidence>
<dbReference type="PANTHER" id="PTHR12289:SF41">
    <property type="entry name" value="FAILED AXON CONNECTIONS-RELATED"/>
    <property type="match status" value="1"/>
</dbReference>
<dbReference type="InterPro" id="IPR033468">
    <property type="entry name" value="Metaxin_GST"/>
</dbReference>
<dbReference type="PANTHER" id="PTHR12289">
    <property type="entry name" value="METAXIN RELATED"/>
    <property type="match status" value="1"/>
</dbReference>
<evidence type="ECO:0000256" key="1">
    <source>
        <dbReference type="ARBA" id="ARBA00004294"/>
    </source>
</evidence>
<gene>
    <name evidence="11" type="ORF">TWF481_007943</name>
</gene>
<feature type="domain" description="Mitochondrial outer membrane transport complex Sam37/metaxin N-terminal" evidence="9">
    <location>
        <begin position="22"/>
        <end position="145"/>
    </location>
</feature>
<evidence type="ECO:0000256" key="6">
    <source>
        <dbReference type="ARBA" id="ARBA00023128"/>
    </source>
</evidence>
<keyword evidence="3" id="KW-0813">Transport</keyword>
<evidence type="ECO:0000256" key="2">
    <source>
        <dbReference type="ARBA" id="ARBA00009170"/>
    </source>
</evidence>
<accession>A0AAV9W5P4</accession>
<dbReference type="CDD" id="cd03054">
    <property type="entry name" value="GST_N_Metaxin"/>
    <property type="match status" value="1"/>
</dbReference>
<evidence type="ECO:0000313" key="11">
    <source>
        <dbReference type="EMBL" id="KAK6502902.1"/>
    </source>
</evidence>
<dbReference type="InterPro" id="IPR019564">
    <property type="entry name" value="Sam37/metaxin_N"/>
</dbReference>
<evidence type="ECO:0000259" key="9">
    <source>
        <dbReference type="Pfam" id="PF10568"/>
    </source>
</evidence>
<dbReference type="InterPro" id="IPR036282">
    <property type="entry name" value="Glutathione-S-Trfase_C_sf"/>
</dbReference>
<keyword evidence="8" id="KW-0812">Transmembrane</keyword>
<evidence type="ECO:0000259" key="10">
    <source>
        <dbReference type="Pfam" id="PF17171"/>
    </source>
</evidence>
<dbReference type="GO" id="GO:0001401">
    <property type="term" value="C:SAM complex"/>
    <property type="evidence" value="ECO:0007669"/>
    <property type="project" value="InterPro"/>
</dbReference>
<comment type="caution">
    <text evidence="11">The sequence shown here is derived from an EMBL/GenBank/DDBJ whole genome shotgun (WGS) entry which is preliminary data.</text>
</comment>